<dbReference type="Pfam" id="PF01979">
    <property type="entry name" value="Amidohydro_1"/>
    <property type="match status" value="1"/>
</dbReference>
<dbReference type="InterPro" id="IPR006679">
    <property type="entry name" value="Adenine_deam"/>
</dbReference>
<name>A0A3A1Y1Y6_9GAMM</name>
<dbReference type="NCBIfam" id="TIGR01178">
    <property type="entry name" value="ade"/>
    <property type="match status" value="1"/>
</dbReference>
<dbReference type="InterPro" id="IPR032466">
    <property type="entry name" value="Metal_Hydrolase"/>
</dbReference>
<protein>
    <recommendedName>
        <fullName evidence="2 6">Adenine deaminase</fullName>
        <shortName evidence="6">Adenase</shortName>
        <shortName evidence="6">Adenine aminase</shortName>
        <ecNumber evidence="2 6">3.5.4.2</ecNumber>
    </recommendedName>
</protein>
<sequence>MTRQAKHTQEISREHLLDILAVARNEQEADLRIDNVKILNLISGGTLEGPIVIKHGTIVGYGKEYANHPAKEVIDGQGNTAVPGFIDAHMHIESSVMAPQVFESLTLPLGLTTIICDPHEVINVIGTTGLDWFLRSSAQAYQNQFIQMSSCVPALPNCEINGAEFTVEQMRDYIDNPYVLGLAEMMNFPGVINGDALVLDKIELFSGMVVDGHSPTVSGRPLDAYISAGINNDHECTTKEEALEKLAKGLTVFIREASAARNLDNLAPILNEFSSAAICLCTDDITPYDMVHTGHINDMVRRLIQDHGVAPHIAYRVSSYTTAQHYGLKRLGLIAPGKKADIVLVSDVEKVSISKVFVGGKDVASLNLVENAPARLEASNPPTFKSVKREPVTAQDFTYNFEVGKKYRAVEIIANEIITGEEHLTCTGYDANGNPTFDKPAALLTTVERYGFETKSAFALVTGSGLTKGGLASSVGHDSHNLTAMGATPQDLADAVNAIIASNGGLSCVLDGEVKAHLPLPIAGVLSTESAMVVEQTIEQLKEDSRECGVFLHDPFMQLSFLPLPVIPKLKLTCNGLFDVTQFKFVSLEVEE</sequence>
<evidence type="ECO:0000313" key="10">
    <source>
        <dbReference type="Proteomes" id="UP000265691"/>
    </source>
</evidence>
<reference evidence="9 10" key="1">
    <citation type="submission" date="2017-08" db="EMBL/GenBank/DDBJ databases">
        <title>Reclassification of Bisgaard taxon 37 and 44.</title>
        <authorList>
            <person name="Christensen H."/>
        </authorList>
    </citation>
    <scope>NUCLEOTIDE SEQUENCE [LARGE SCALE GENOMIC DNA]</scope>
    <source>
        <strain evidence="9 10">B96_3</strain>
    </source>
</reference>
<evidence type="ECO:0000256" key="2">
    <source>
        <dbReference type="ARBA" id="ARBA00012782"/>
    </source>
</evidence>
<accession>A0A3A1Y1Y6</accession>
<dbReference type="EMBL" id="NRHC01000104">
    <property type="protein sequence ID" value="RIY31296.1"/>
    <property type="molecule type" value="Genomic_DNA"/>
</dbReference>
<evidence type="ECO:0000256" key="5">
    <source>
        <dbReference type="ARBA" id="ARBA00047720"/>
    </source>
</evidence>
<evidence type="ECO:0000256" key="1">
    <source>
        <dbReference type="ARBA" id="ARBA00006773"/>
    </source>
</evidence>
<evidence type="ECO:0000256" key="4">
    <source>
        <dbReference type="ARBA" id="ARBA00023211"/>
    </source>
</evidence>
<dbReference type="SUPFAM" id="SSF51556">
    <property type="entry name" value="Metallo-dependent hydrolases"/>
    <property type="match status" value="1"/>
</dbReference>
<evidence type="ECO:0000256" key="3">
    <source>
        <dbReference type="ARBA" id="ARBA00022801"/>
    </source>
</evidence>
<evidence type="ECO:0000259" key="8">
    <source>
        <dbReference type="Pfam" id="PF13382"/>
    </source>
</evidence>
<dbReference type="Gene3D" id="3.20.20.140">
    <property type="entry name" value="Metal-dependent hydrolases"/>
    <property type="match status" value="1"/>
</dbReference>
<dbReference type="CDD" id="cd01295">
    <property type="entry name" value="AdeC"/>
    <property type="match status" value="1"/>
</dbReference>
<dbReference type="RefSeq" id="WP_119525647.1">
    <property type="nucleotide sequence ID" value="NZ_NRHC01000104.1"/>
</dbReference>
<dbReference type="InterPro" id="IPR026912">
    <property type="entry name" value="Adenine_deam_C"/>
</dbReference>
<dbReference type="InterPro" id="IPR011059">
    <property type="entry name" value="Metal-dep_hydrolase_composite"/>
</dbReference>
<organism evidence="9 10">
    <name type="scientific">Psittacicella hinzii</name>
    <dbReference type="NCBI Taxonomy" id="2028575"/>
    <lineage>
        <taxon>Bacteria</taxon>
        <taxon>Pseudomonadati</taxon>
        <taxon>Pseudomonadota</taxon>
        <taxon>Gammaproteobacteria</taxon>
        <taxon>Pasteurellales</taxon>
        <taxon>Psittacicellaceae</taxon>
        <taxon>Psittacicella</taxon>
    </lineage>
</organism>
<dbReference type="GO" id="GO:0000034">
    <property type="term" value="F:adenine deaminase activity"/>
    <property type="evidence" value="ECO:0007669"/>
    <property type="project" value="UniProtKB-UniRule"/>
</dbReference>
<evidence type="ECO:0000256" key="6">
    <source>
        <dbReference type="HAMAP-Rule" id="MF_01518"/>
    </source>
</evidence>
<comment type="caution">
    <text evidence="9">The sequence shown here is derived from an EMBL/GenBank/DDBJ whole genome shotgun (WGS) entry which is preliminary data.</text>
</comment>
<dbReference type="PANTHER" id="PTHR11113:SF2">
    <property type="entry name" value="ADENINE DEAMINASE"/>
    <property type="match status" value="1"/>
</dbReference>
<keyword evidence="3 6" id="KW-0378">Hydrolase</keyword>
<evidence type="ECO:0000313" key="9">
    <source>
        <dbReference type="EMBL" id="RIY31296.1"/>
    </source>
</evidence>
<feature type="domain" description="Amidohydrolase-related" evidence="7">
    <location>
        <begin position="81"/>
        <end position="361"/>
    </location>
</feature>
<evidence type="ECO:0000259" key="7">
    <source>
        <dbReference type="Pfam" id="PF01979"/>
    </source>
</evidence>
<comment type="cofactor">
    <cofactor evidence="6">
        <name>Mn(2+)</name>
        <dbReference type="ChEBI" id="CHEBI:29035"/>
    </cofactor>
</comment>
<dbReference type="Gene3D" id="2.30.40.10">
    <property type="entry name" value="Urease, subunit C, domain 1"/>
    <property type="match status" value="1"/>
</dbReference>
<feature type="domain" description="Adenine deaminase C-terminal" evidence="8">
    <location>
        <begin position="417"/>
        <end position="584"/>
    </location>
</feature>
<dbReference type="Proteomes" id="UP000265691">
    <property type="component" value="Unassembled WGS sequence"/>
</dbReference>
<dbReference type="PANTHER" id="PTHR11113">
    <property type="entry name" value="N-ACETYLGLUCOSAMINE-6-PHOSPHATE DEACETYLASE"/>
    <property type="match status" value="1"/>
</dbReference>
<dbReference type="Pfam" id="PF13382">
    <property type="entry name" value="Adenine_deam_C"/>
    <property type="match status" value="1"/>
</dbReference>
<keyword evidence="4 6" id="KW-0464">Manganese</keyword>
<dbReference type="SUPFAM" id="SSF51338">
    <property type="entry name" value="Composite domain of metallo-dependent hydrolases"/>
    <property type="match status" value="1"/>
</dbReference>
<comment type="catalytic activity">
    <reaction evidence="5 6">
        <text>adenine + H2O + H(+) = hypoxanthine + NH4(+)</text>
        <dbReference type="Rhea" id="RHEA:23688"/>
        <dbReference type="ChEBI" id="CHEBI:15377"/>
        <dbReference type="ChEBI" id="CHEBI:15378"/>
        <dbReference type="ChEBI" id="CHEBI:16708"/>
        <dbReference type="ChEBI" id="CHEBI:17368"/>
        <dbReference type="ChEBI" id="CHEBI:28938"/>
        <dbReference type="EC" id="3.5.4.2"/>
    </reaction>
</comment>
<dbReference type="NCBIfam" id="NF007457">
    <property type="entry name" value="PRK10027.1"/>
    <property type="match status" value="1"/>
</dbReference>
<dbReference type="HAMAP" id="MF_01518">
    <property type="entry name" value="Adenine_deamin"/>
    <property type="match status" value="1"/>
</dbReference>
<proteinExistence type="inferred from homology"/>
<dbReference type="InterPro" id="IPR006680">
    <property type="entry name" value="Amidohydro-rel"/>
</dbReference>
<keyword evidence="10" id="KW-1185">Reference proteome</keyword>
<comment type="similarity">
    <text evidence="1 6">Belongs to the metallo-dependent hydrolases superfamily. Adenine deaminase family.</text>
</comment>
<dbReference type="EC" id="3.5.4.2" evidence="2 6"/>
<dbReference type="GO" id="GO:0006146">
    <property type="term" value="P:adenine catabolic process"/>
    <property type="evidence" value="ECO:0007669"/>
    <property type="project" value="InterPro"/>
</dbReference>
<dbReference type="OrthoDB" id="9766983at2"/>
<gene>
    <name evidence="6" type="primary">ade</name>
    <name evidence="9" type="ORF">CKF54_07025</name>
</gene>
<dbReference type="AlphaFoldDB" id="A0A3A1Y1Y6"/>